<reference evidence="2" key="1">
    <citation type="submission" date="2022-02" db="EMBL/GenBank/DDBJ databases">
        <authorList>
            <person name="King R."/>
        </authorList>
    </citation>
    <scope>NUCLEOTIDE SEQUENCE</scope>
</reference>
<gene>
    <name evidence="2" type="ORF">APHIGO_LOCUS4713</name>
</gene>
<keyword evidence="3" id="KW-1185">Reference proteome</keyword>
<feature type="compositionally biased region" description="Polar residues" evidence="1">
    <location>
        <begin position="1"/>
        <end position="22"/>
    </location>
</feature>
<sequence>MENIETALQESHSPDVANQNRIAQKPKSYIEQSESALKDYTDSVTESLSDYRDPVVETKNYCLRTFIELYQN</sequence>
<proteinExistence type="predicted"/>
<evidence type="ECO:0000313" key="3">
    <source>
        <dbReference type="Proteomes" id="UP001154329"/>
    </source>
</evidence>
<dbReference type="Proteomes" id="UP001154329">
    <property type="component" value="Chromosome 2"/>
</dbReference>
<reference evidence="2" key="2">
    <citation type="submission" date="2022-10" db="EMBL/GenBank/DDBJ databases">
        <authorList>
            <consortium name="ENA_rothamsted_submissions"/>
            <consortium name="culmorum"/>
            <person name="King R."/>
        </authorList>
    </citation>
    <scope>NUCLEOTIDE SEQUENCE</scope>
</reference>
<accession>A0A9P0IX48</accession>
<protein>
    <submittedName>
        <fullName evidence="2">Uncharacterized protein</fullName>
    </submittedName>
</protein>
<evidence type="ECO:0000256" key="1">
    <source>
        <dbReference type="SAM" id="MobiDB-lite"/>
    </source>
</evidence>
<dbReference type="EMBL" id="OU899035">
    <property type="protein sequence ID" value="CAH1722264.1"/>
    <property type="molecule type" value="Genomic_DNA"/>
</dbReference>
<dbReference type="AlphaFoldDB" id="A0A9P0IX48"/>
<feature type="region of interest" description="Disordered" evidence="1">
    <location>
        <begin position="1"/>
        <end position="36"/>
    </location>
</feature>
<name>A0A9P0IX48_APHGO</name>
<evidence type="ECO:0000313" key="2">
    <source>
        <dbReference type="EMBL" id="CAH1722264.1"/>
    </source>
</evidence>
<organism evidence="2 3">
    <name type="scientific">Aphis gossypii</name>
    <name type="common">Cotton aphid</name>
    <dbReference type="NCBI Taxonomy" id="80765"/>
    <lineage>
        <taxon>Eukaryota</taxon>
        <taxon>Metazoa</taxon>
        <taxon>Ecdysozoa</taxon>
        <taxon>Arthropoda</taxon>
        <taxon>Hexapoda</taxon>
        <taxon>Insecta</taxon>
        <taxon>Pterygota</taxon>
        <taxon>Neoptera</taxon>
        <taxon>Paraneoptera</taxon>
        <taxon>Hemiptera</taxon>
        <taxon>Sternorrhyncha</taxon>
        <taxon>Aphidomorpha</taxon>
        <taxon>Aphidoidea</taxon>
        <taxon>Aphididae</taxon>
        <taxon>Aphidini</taxon>
        <taxon>Aphis</taxon>
        <taxon>Aphis</taxon>
    </lineage>
</organism>